<protein>
    <recommendedName>
        <fullName evidence="1">Lon proteolytic domain-containing protein</fullName>
    </recommendedName>
</protein>
<dbReference type="InterPro" id="IPR020568">
    <property type="entry name" value="Ribosomal_Su5_D2-typ_SF"/>
</dbReference>
<dbReference type="InterPro" id="IPR014721">
    <property type="entry name" value="Ribsml_uS5_D2-typ_fold_subgr"/>
</dbReference>
<evidence type="ECO:0000313" key="2">
    <source>
        <dbReference type="EMBL" id="CAD2141943.1"/>
    </source>
</evidence>
<proteinExistence type="predicted"/>
<dbReference type="SUPFAM" id="SSF54211">
    <property type="entry name" value="Ribosomal protein S5 domain 2-like"/>
    <property type="match status" value="1"/>
</dbReference>
<dbReference type="Proteomes" id="UP000580250">
    <property type="component" value="Unassembled WGS sequence"/>
</dbReference>
<sequence length="92" mass="10256">MLNFFPRLAALNFSDLCCTGAVDVSGNFRPVGGLKYKLKAASDLGKTTIILLEAMRSEFDKIHLDERFGIEACYASNIKDLIEKVFPPKKKD</sequence>
<feature type="domain" description="Lon proteolytic" evidence="1">
    <location>
        <begin position="15"/>
        <end position="86"/>
    </location>
</feature>
<organism evidence="2 3">
    <name type="scientific">Meloidogyne enterolobii</name>
    <name type="common">Root-knot nematode worm</name>
    <name type="synonym">Meloidogyne mayaguensis</name>
    <dbReference type="NCBI Taxonomy" id="390850"/>
    <lineage>
        <taxon>Eukaryota</taxon>
        <taxon>Metazoa</taxon>
        <taxon>Ecdysozoa</taxon>
        <taxon>Nematoda</taxon>
        <taxon>Chromadorea</taxon>
        <taxon>Rhabditida</taxon>
        <taxon>Tylenchina</taxon>
        <taxon>Tylenchomorpha</taxon>
        <taxon>Tylenchoidea</taxon>
        <taxon>Meloidogynidae</taxon>
        <taxon>Meloidogyninae</taxon>
        <taxon>Meloidogyne</taxon>
    </lineage>
</organism>
<dbReference type="GO" id="GO:0004176">
    <property type="term" value="F:ATP-dependent peptidase activity"/>
    <property type="evidence" value="ECO:0007669"/>
    <property type="project" value="InterPro"/>
</dbReference>
<gene>
    <name evidence="2" type="ORF">MENT_LOCUS7061</name>
</gene>
<dbReference type="InterPro" id="IPR008269">
    <property type="entry name" value="Lon_proteolytic"/>
</dbReference>
<comment type="caution">
    <text evidence="2">The sequence shown here is derived from an EMBL/GenBank/DDBJ whole genome shotgun (WGS) entry which is preliminary data.</text>
</comment>
<dbReference type="GO" id="GO:0004252">
    <property type="term" value="F:serine-type endopeptidase activity"/>
    <property type="evidence" value="ECO:0007669"/>
    <property type="project" value="InterPro"/>
</dbReference>
<dbReference type="Pfam" id="PF05362">
    <property type="entry name" value="Lon_C"/>
    <property type="match status" value="1"/>
</dbReference>
<dbReference type="AlphaFoldDB" id="A0A6V7U157"/>
<accession>A0A6V7U157</accession>
<name>A0A6V7U157_MELEN</name>
<dbReference type="Gene3D" id="3.30.230.10">
    <property type="match status" value="1"/>
</dbReference>
<evidence type="ECO:0000259" key="1">
    <source>
        <dbReference type="Pfam" id="PF05362"/>
    </source>
</evidence>
<dbReference type="EMBL" id="CAJEWN010000028">
    <property type="protein sequence ID" value="CAD2141943.1"/>
    <property type="molecule type" value="Genomic_DNA"/>
</dbReference>
<evidence type="ECO:0000313" key="3">
    <source>
        <dbReference type="Proteomes" id="UP000580250"/>
    </source>
</evidence>
<dbReference type="GO" id="GO:0006508">
    <property type="term" value="P:proteolysis"/>
    <property type="evidence" value="ECO:0007669"/>
    <property type="project" value="InterPro"/>
</dbReference>
<reference evidence="2 3" key="1">
    <citation type="submission" date="2020-08" db="EMBL/GenBank/DDBJ databases">
        <authorList>
            <person name="Koutsovoulos G."/>
            <person name="Danchin GJ E."/>
        </authorList>
    </citation>
    <scope>NUCLEOTIDE SEQUENCE [LARGE SCALE GENOMIC DNA]</scope>
</reference>